<accession>A0A8J8NMR8</accession>
<organism evidence="1 2">
    <name type="scientific">Halteria grandinella</name>
    <dbReference type="NCBI Taxonomy" id="5974"/>
    <lineage>
        <taxon>Eukaryota</taxon>
        <taxon>Sar</taxon>
        <taxon>Alveolata</taxon>
        <taxon>Ciliophora</taxon>
        <taxon>Intramacronucleata</taxon>
        <taxon>Spirotrichea</taxon>
        <taxon>Stichotrichia</taxon>
        <taxon>Sporadotrichida</taxon>
        <taxon>Halteriidae</taxon>
        <taxon>Halteria</taxon>
    </lineage>
</organism>
<dbReference type="AlphaFoldDB" id="A0A8J8NMR8"/>
<proteinExistence type="predicted"/>
<reference evidence="1" key="1">
    <citation type="submission" date="2019-06" db="EMBL/GenBank/DDBJ databases">
        <authorList>
            <person name="Zheng W."/>
        </authorList>
    </citation>
    <scope>NUCLEOTIDE SEQUENCE</scope>
    <source>
        <strain evidence="1">QDHG01</strain>
    </source>
</reference>
<gene>
    <name evidence="1" type="ORF">FGO68_gene11694</name>
</gene>
<evidence type="ECO:0000313" key="2">
    <source>
        <dbReference type="Proteomes" id="UP000785679"/>
    </source>
</evidence>
<protein>
    <submittedName>
        <fullName evidence="1">Uncharacterized protein</fullName>
    </submittedName>
</protein>
<keyword evidence="2" id="KW-1185">Reference proteome</keyword>
<dbReference type="Proteomes" id="UP000785679">
    <property type="component" value="Unassembled WGS sequence"/>
</dbReference>
<sequence>MKQSEKYIDIIQILISIRTMNLKTQGCFTQQKTPKSSTLINPISLKAVYQSQIISTLPPIMAQSFQENAPAFNNTNLRESRAKFQIGIPYSFQGRQQNQREHILNQKQFAKQKPLASKHQNCDTFTTRLHALNQPMNPPHNSANPQISLQALLTISDQTSGQIFQQSFNSIQ</sequence>
<comment type="caution">
    <text evidence="1">The sequence shown here is derived from an EMBL/GenBank/DDBJ whole genome shotgun (WGS) entry which is preliminary data.</text>
</comment>
<name>A0A8J8NMR8_HALGN</name>
<evidence type="ECO:0000313" key="1">
    <source>
        <dbReference type="EMBL" id="TNV77713.1"/>
    </source>
</evidence>
<dbReference type="EMBL" id="RRYP01011472">
    <property type="protein sequence ID" value="TNV77713.1"/>
    <property type="molecule type" value="Genomic_DNA"/>
</dbReference>